<proteinExistence type="predicted"/>
<dbReference type="InterPro" id="IPR029033">
    <property type="entry name" value="His_PPase_superfam"/>
</dbReference>
<reference evidence="1 2" key="1">
    <citation type="journal article" date="2021" name="Commun. Biol.">
        <title>The genome of Shorea leprosula (Dipterocarpaceae) highlights the ecological relevance of drought in aseasonal tropical rainforests.</title>
        <authorList>
            <person name="Ng K.K.S."/>
            <person name="Kobayashi M.J."/>
            <person name="Fawcett J.A."/>
            <person name="Hatakeyama M."/>
            <person name="Paape T."/>
            <person name="Ng C.H."/>
            <person name="Ang C.C."/>
            <person name="Tnah L.H."/>
            <person name="Lee C.T."/>
            <person name="Nishiyama T."/>
            <person name="Sese J."/>
            <person name="O'Brien M.J."/>
            <person name="Copetti D."/>
            <person name="Mohd Noor M.I."/>
            <person name="Ong R.C."/>
            <person name="Putra M."/>
            <person name="Sireger I.Z."/>
            <person name="Indrioko S."/>
            <person name="Kosugi Y."/>
            <person name="Izuno A."/>
            <person name="Isagi Y."/>
            <person name="Lee S.L."/>
            <person name="Shimizu K.K."/>
        </authorList>
    </citation>
    <scope>NUCLEOTIDE SEQUENCE [LARGE SCALE GENOMIC DNA]</scope>
    <source>
        <strain evidence="1">214</strain>
    </source>
</reference>
<evidence type="ECO:0000313" key="2">
    <source>
        <dbReference type="Proteomes" id="UP001054252"/>
    </source>
</evidence>
<evidence type="ECO:0000313" key="1">
    <source>
        <dbReference type="EMBL" id="GKV19933.1"/>
    </source>
</evidence>
<accession>A0AAV5K554</accession>
<organism evidence="1 2">
    <name type="scientific">Rubroshorea leprosula</name>
    <dbReference type="NCBI Taxonomy" id="152421"/>
    <lineage>
        <taxon>Eukaryota</taxon>
        <taxon>Viridiplantae</taxon>
        <taxon>Streptophyta</taxon>
        <taxon>Embryophyta</taxon>
        <taxon>Tracheophyta</taxon>
        <taxon>Spermatophyta</taxon>
        <taxon>Magnoliopsida</taxon>
        <taxon>eudicotyledons</taxon>
        <taxon>Gunneridae</taxon>
        <taxon>Pentapetalae</taxon>
        <taxon>rosids</taxon>
        <taxon>malvids</taxon>
        <taxon>Malvales</taxon>
        <taxon>Dipterocarpaceae</taxon>
        <taxon>Rubroshorea</taxon>
    </lineage>
</organism>
<dbReference type="AlphaFoldDB" id="A0AAV5K554"/>
<sequence>MHQTQGRLEFNSCFENCCRGLRPCDMRRRVSEYQSLFPSLDYSMANGWLWTRPEKEIAVVSHGIVLQHMLYVLGNDCENTALFKRFDNCELRSVVIVDKSMMASDWPKTSSNRGR</sequence>
<comment type="caution">
    <text evidence="1">The sequence shown here is derived from an EMBL/GenBank/DDBJ whole genome shotgun (WGS) entry which is preliminary data.</text>
</comment>
<gene>
    <name evidence="1" type="ORF">SLEP1_g30129</name>
</gene>
<dbReference type="EMBL" id="BPVZ01000054">
    <property type="protein sequence ID" value="GKV19933.1"/>
    <property type="molecule type" value="Genomic_DNA"/>
</dbReference>
<keyword evidence="2" id="KW-1185">Reference proteome</keyword>
<name>A0AAV5K554_9ROSI</name>
<dbReference type="Proteomes" id="UP001054252">
    <property type="component" value="Unassembled WGS sequence"/>
</dbReference>
<evidence type="ECO:0008006" key="3">
    <source>
        <dbReference type="Google" id="ProtNLM"/>
    </source>
</evidence>
<dbReference type="SUPFAM" id="SSF53254">
    <property type="entry name" value="Phosphoglycerate mutase-like"/>
    <property type="match status" value="1"/>
</dbReference>
<protein>
    <recommendedName>
        <fullName evidence="3">Phosphoglycerate mutase</fullName>
    </recommendedName>
</protein>